<evidence type="ECO:0008006" key="8">
    <source>
        <dbReference type="Google" id="ProtNLM"/>
    </source>
</evidence>
<dbReference type="eggNOG" id="KOG4281">
    <property type="taxonomic scope" value="Eukaryota"/>
</dbReference>
<dbReference type="PANTHER" id="PTHR22966">
    <property type="entry name" value="2-AMINOETHANETHIOL DIOXYGENASE"/>
    <property type="match status" value="1"/>
</dbReference>
<dbReference type="GO" id="GO:0016702">
    <property type="term" value="F:oxidoreductase activity, acting on single donors with incorporation of molecular oxygen, incorporation of two atoms of oxygen"/>
    <property type="evidence" value="ECO:0007669"/>
    <property type="project" value="InterPro"/>
</dbReference>
<accession>L1JUY7</accession>
<dbReference type="Gene3D" id="2.60.120.10">
    <property type="entry name" value="Jelly Rolls"/>
    <property type="match status" value="1"/>
</dbReference>
<dbReference type="HOGENOM" id="CLU_1009904_0_0_1"/>
<dbReference type="InterPro" id="IPR014710">
    <property type="entry name" value="RmlC-like_jellyroll"/>
</dbReference>
<keyword evidence="1" id="KW-0479">Metal-binding</keyword>
<dbReference type="OrthoDB" id="271433at2759"/>
<evidence type="ECO:0000313" key="6">
    <source>
        <dbReference type="EnsemblProtists" id="EKX52371"/>
    </source>
</evidence>
<reference evidence="5 7" key="1">
    <citation type="journal article" date="2012" name="Nature">
        <title>Algal genomes reveal evolutionary mosaicism and the fate of nucleomorphs.</title>
        <authorList>
            <consortium name="DOE Joint Genome Institute"/>
            <person name="Curtis B.A."/>
            <person name="Tanifuji G."/>
            <person name="Burki F."/>
            <person name="Gruber A."/>
            <person name="Irimia M."/>
            <person name="Maruyama S."/>
            <person name="Arias M.C."/>
            <person name="Ball S.G."/>
            <person name="Gile G.H."/>
            <person name="Hirakawa Y."/>
            <person name="Hopkins J.F."/>
            <person name="Kuo A."/>
            <person name="Rensing S.A."/>
            <person name="Schmutz J."/>
            <person name="Symeonidi A."/>
            <person name="Elias M."/>
            <person name="Eveleigh R.J."/>
            <person name="Herman E.K."/>
            <person name="Klute M.J."/>
            <person name="Nakayama T."/>
            <person name="Obornik M."/>
            <person name="Reyes-Prieto A."/>
            <person name="Armbrust E.V."/>
            <person name="Aves S.J."/>
            <person name="Beiko R.G."/>
            <person name="Coutinho P."/>
            <person name="Dacks J.B."/>
            <person name="Durnford D.G."/>
            <person name="Fast N.M."/>
            <person name="Green B.R."/>
            <person name="Grisdale C.J."/>
            <person name="Hempel F."/>
            <person name="Henrissat B."/>
            <person name="Hoppner M.P."/>
            <person name="Ishida K."/>
            <person name="Kim E."/>
            <person name="Koreny L."/>
            <person name="Kroth P.G."/>
            <person name="Liu Y."/>
            <person name="Malik S.B."/>
            <person name="Maier U.G."/>
            <person name="McRose D."/>
            <person name="Mock T."/>
            <person name="Neilson J.A."/>
            <person name="Onodera N.T."/>
            <person name="Poole A.M."/>
            <person name="Pritham E.J."/>
            <person name="Richards T.A."/>
            <person name="Rocap G."/>
            <person name="Roy S.W."/>
            <person name="Sarai C."/>
            <person name="Schaack S."/>
            <person name="Shirato S."/>
            <person name="Slamovits C.H."/>
            <person name="Spencer D.F."/>
            <person name="Suzuki S."/>
            <person name="Worden A.Z."/>
            <person name="Zauner S."/>
            <person name="Barry K."/>
            <person name="Bell C."/>
            <person name="Bharti A.K."/>
            <person name="Crow J.A."/>
            <person name="Grimwood J."/>
            <person name="Kramer R."/>
            <person name="Lindquist E."/>
            <person name="Lucas S."/>
            <person name="Salamov A."/>
            <person name="McFadden G.I."/>
            <person name="Lane C.E."/>
            <person name="Keeling P.J."/>
            <person name="Gray M.W."/>
            <person name="Grigoriev I.V."/>
            <person name="Archibald J.M."/>
        </authorList>
    </citation>
    <scope>NUCLEOTIDE SEQUENCE</scope>
    <source>
        <strain evidence="5 7">CCMP2712</strain>
    </source>
</reference>
<evidence type="ECO:0000256" key="2">
    <source>
        <dbReference type="ARBA" id="ARBA00023002"/>
    </source>
</evidence>
<keyword evidence="2" id="KW-0560">Oxidoreductase</keyword>
<name>L1JUY7_GUITC</name>
<dbReference type="AlphaFoldDB" id="L1JUY7"/>
<evidence type="ECO:0000256" key="1">
    <source>
        <dbReference type="ARBA" id="ARBA00022723"/>
    </source>
</evidence>
<dbReference type="Proteomes" id="UP000011087">
    <property type="component" value="Unassembled WGS sequence"/>
</dbReference>
<dbReference type="InterPro" id="IPR012864">
    <property type="entry name" value="PCO/ADO"/>
</dbReference>
<keyword evidence="3" id="KW-0408">Iron</keyword>
<dbReference type="Pfam" id="PF07847">
    <property type="entry name" value="PCO_ADO"/>
    <property type="match status" value="1"/>
</dbReference>
<keyword evidence="4" id="KW-0732">Signal</keyword>
<feature type="signal peptide" evidence="4">
    <location>
        <begin position="1"/>
        <end position="15"/>
    </location>
</feature>
<dbReference type="RefSeq" id="XP_005839351.1">
    <property type="nucleotide sequence ID" value="XM_005839294.1"/>
</dbReference>
<dbReference type="InterPro" id="IPR011051">
    <property type="entry name" value="RmlC_Cupin_sf"/>
</dbReference>
<evidence type="ECO:0000256" key="3">
    <source>
        <dbReference type="ARBA" id="ARBA00023004"/>
    </source>
</evidence>
<reference evidence="6" key="3">
    <citation type="submission" date="2016-03" db="UniProtKB">
        <authorList>
            <consortium name="EnsemblProtists"/>
        </authorList>
    </citation>
    <scope>IDENTIFICATION</scope>
</reference>
<dbReference type="OMA" id="FKARRRC"/>
<dbReference type="KEGG" id="gtt:GUITHDRAFT_102272"/>
<evidence type="ECO:0000313" key="7">
    <source>
        <dbReference type="Proteomes" id="UP000011087"/>
    </source>
</evidence>
<dbReference type="GeneID" id="17308853"/>
<keyword evidence="7" id="KW-1185">Reference proteome</keyword>
<gene>
    <name evidence="5" type="ORF">GUITHDRAFT_102272</name>
</gene>
<proteinExistence type="predicted"/>
<reference evidence="7" key="2">
    <citation type="submission" date="2012-11" db="EMBL/GenBank/DDBJ databases">
        <authorList>
            <person name="Kuo A."/>
            <person name="Curtis B.A."/>
            <person name="Tanifuji G."/>
            <person name="Burki F."/>
            <person name="Gruber A."/>
            <person name="Irimia M."/>
            <person name="Maruyama S."/>
            <person name="Arias M.C."/>
            <person name="Ball S.G."/>
            <person name="Gile G.H."/>
            <person name="Hirakawa Y."/>
            <person name="Hopkins J.F."/>
            <person name="Rensing S.A."/>
            <person name="Schmutz J."/>
            <person name="Symeonidi A."/>
            <person name="Elias M."/>
            <person name="Eveleigh R.J."/>
            <person name="Herman E.K."/>
            <person name="Klute M.J."/>
            <person name="Nakayama T."/>
            <person name="Obornik M."/>
            <person name="Reyes-Prieto A."/>
            <person name="Armbrust E.V."/>
            <person name="Aves S.J."/>
            <person name="Beiko R.G."/>
            <person name="Coutinho P."/>
            <person name="Dacks J.B."/>
            <person name="Durnford D.G."/>
            <person name="Fast N.M."/>
            <person name="Green B.R."/>
            <person name="Grisdale C."/>
            <person name="Hempe F."/>
            <person name="Henrissat B."/>
            <person name="Hoppner M.P."/>
            <person name="Ishida K.-I."/>
            <person name="Kim E."/>
            <person name="Koreny L."/>
            <person name="Kroth P.G."/>
            <person name="Liu Y."/>
            <person name="Malik S.-B."/>
            <person name="Maier U.G."/>
            <person name="McRose D."/>
            <person name="Mock T."/>
            <person name="Neilson J.A."/>
            <person name="Onodera N.T."/>
            <person name="Poole A.M."/>
            <person name="Pritham E.J."/>
            <person name="Richards T.A."/>
            <person name="Rocap G."/>
            <person name="Roy S.W."/>
            <person name="Sarai C."/>
            <person name="Schaack S."/>
            <person name="Shirato S."/>
            <person name="Slamovits C.H."/>
            <person name="Spencer D.F."/>
            <person name="Suzuki S."/>
            <person name="Worden A.Z."/>
            <person name="Zauner S."/>
            <person name="Barry K."/>
            <person name="Bell C."/>
            <person name="Bharti A.K."/>
            <person name="Crow J.A."/>
            <person name="Grimwood J."/>
            <person name="Kramer R."/>
            <person name="Lindquist E."/>
            <person name="Lucas S."/>
            <person name="Salamov A."/>
            <person name="McFadden G.I."/>
            <person name="Lane C.E."/>
            <person name="Keeling P.J."/>
            <person name="Gray M.W."/>
            <person name="Grigoriev I.V."/>
            <person name="Archibald J.M."/>
        </authorList>
    </citation>
    <scope>NUCLEOTIDE SEQUENCE</scope>
    <source>
        <strain evidence="7">CCMP2712</strain>
    </source>
</reference>
<evidence type="ECO:0000256" key="4">
    <source>
        <dbReference type="SAM" id="SignalP"/>
    </source>
</evidence>
<evidence type="ECO:0000313" key="5">
    <source>
        <dbReference type="EMBL" id="EKX52371.1"/>
    </source>
</evidence>
<dbReference type="EMBL" id="JH992973">
    <property type="protein sequence ID" value="EKX52371.1"/>
    <property type="molecule type" value="Genomic_DNA"/>
</dbReference>
<dbReference type="PANTHER" id="PTHR22966:SF61">
    <property type="entry name" value="2-AMINOETHANETHIOL DIOXYGENASE"/>
    <property type="match status" value="1"/>
</dbReference>
<organism evidence="5">
    <name type="scientific">Guillardia theta (strain CCMP2712)</name>
    <name type="common">Cryptophyte</name>
    <dbReference type="NCBI Taxonomy" id="905079"/>
    <lineage>
        <taxon>Eukaryota</taxon>
        <taxon>Cryptophyceae</taxon>
        <taxon>Pyrenomonadales</taxon>
        <taxon>Geminigeraceae</taxon>
        <taxon>Guillardia</taxon>
    </lineage>
</organism>
<dbReference type="GO" id="GO:0046872">
    <property type="term" value="F:metal ion binding"/>
    <property type="evidence" value="ECO:0007669"/>
    <property type="project" value="UniProtKB-KW"/>
</dbReference>
<dbReference type="SUPFAM" id="SSF51182">
    <property type="entry name" value="RmlC-like cupins"/>
    <property type="match status" value="1"/>
</dbReference>
<dbReference type="EnsemblProtists" id="EKX52371">
    <property type="protein sequence ID" value="EKX52371"/>
    <property type="gene ID" value="GUITHDRAFT_102272"/>
</dbReference>
<protein>
    <recommendedName>
        <fullName evidence="8">Cysteine dioxygenase</fullName>
    </recommendedName>
</protein>
<feature type="chain" id="PRO_5011944465" description="Cysteine dioxygenase" evidence="4">
    <location>
        <begin position="16"/>
        <end position="276"/>
    </location>
</feature>
<dbReference type="STRING" id="905079.L1JUY7"/>
<sequence length="276" mass="31138">MVWVVCLAMAGIGLRLQGGGGGGARKERLGKYSPYAAERQLTTLEEPEEGGKVGALFGLCNLATQNMVEGKLQLYEGDFELISTCLNDITPEEFGFPPSRDDGKPIIDYVDIFEEKNFTACMFKIPAGSRLPMHDHPGMYVWSKVLWGEMEVSSYDRETAQATPRDKSFPSLPSQALDLRPFKVKTKRDREVWRSEDGVKITTPTEGNIHEFRAVTTCCFVDVIMPPYDFMQGRRCTYYEINDREDGTWARPIRCPADYVTRSLKYIGETVETIEG</sequence>
<dbReference type="CDD" id="cd20289">
    <property type="entry name" value="cupin_ADO"/>
    <property type="match status" value="1"/>
</dbReference>
<dbReference type="PaxDb" id="55529-EKX52371"/>